<dbReference type="GO" id="GO:0008270">
    <property type="term" value="F:zinc ion binding"/>
    <property type="evidence" value="ECO:0007669"/>
    <property type="project" value="InterPro"/>
</dbReference>
<gene>
    <name evidence="13" type="primary">MSE1</name>
    <name evidence="13" type="ORF">VE01_09791</name>
</gene>
<evidence type="ECO:0000313" key="13">
    <source>
        <dbReference type="EMBL" id="OBT92068.1"/>
    </source>
</evidence>
<dbReference type="RefSeq" id="XP_018125801.1">
    <property type="nucleotide sequence ID" value="XM_018279200.2"/>
</dbReference>
<keyword evidence="4 11" id="KW-0436">Ligase</keyword>
<dbReference type="GeneID" id="28843177"/>
<evidence type="ECO:0000259" key="12">
    <source>
        <dbReference type="Pfam" id="PF00749"/>
    </source>
</evidence>
<dbReference type="EC" id="6.1.1.17" evidence="3"/>
<dbReference type="NCBIfam" id="TIGR00464">
    <property type="entry name" value="gltX_bact"/>
    <property type="match status" value="1"/>
</dbReference>
<accession>A0A1B8G8B3</accession>
<dbReference type="Gene3D" id="3.40.50.620">
    <property type="entry name" value="HUPs"/>
    <property type="match status" value="1"/>
</dbReference>
<dbReference type="Proteomes" id="UP000091956">
    <property type="component" value="Unassembled WGS sequence"/>
</dbReference>
<dbReference type="FunFam" id="3.40.50.620:FF:000045">
    <property type="entry name" value="Glutamate--tRNA ligase, mitochondrial"/>
    <property type="match status" value="1"/>
</dbReference>
<dbReference type="PANTHER" id="PTHR43311:SF2">
    <property type="entry name" value="GLUTAMATE--TRNA LIGASE, MITOCHONDRIAL-RELATED"/>
    <property type="match status" value="1"/>
</dbReference>
<dbReference type="OrthoDB" id="428822at2759"/>
<dbReference type="InterPro" id="IPR033910">
    <property type="entry name" value="GluRS_core"/>
</dbReference>
<evidence type="ECO:0000256" key="10">
    <source>
        <dbReference type="ARBA" id="ARBA00072917"/>
    </source>
</evidence>
<dbReference type="Pfam" id="PF00749">
    <property type="entry name" value="tRNA-synt_1c"/>
    <property type="match status" value="1"/>
</dbReference>
<dbReference type="EMBL" id="KV460274">
    <property type="protein sequence ID" value="OBT92068.1"/>
    <property type="molecule type" value="Genomic_DNA"/>
</dbReference>
<dbReference type="SUPFAM" id="SSF52374">
    <property type="entry name" value="Nucleotidylyl transferase"/>
    <property type="match status" value="1"/>
</dbReference>
<organism evidence="13 14">
    <name type="scientific">Pseudogymnoascus verrucosus</name>
    <dbReference type="NCBI Taxonomy" id="342668"/>
    <lineage>
        <taxon>Eukaryota</taxon>
        <taxon>Fungi</taxon>
        <taxon>Dikarya</taxon>
        <taxon>Ascomycota</taxon>
        <taxon>Pezizomycotina</taxon>
        <taxon>Leotiomycetes</taxon>
        <taxon>Thelebolales</taxon>
        <taxon>Thelebolaceae</taxon>
        <taxon>Pseudogymnoascus</taxon>
    </lineage>
</organism>
<sequence>MSLLFIGSSRRTLTPLWTCSSCRRRISKLATAGTARPTYKLPETPARTRFAPSPTGYLHLGSLRTALFSYLLAKSTNGQFLLRIEDTDQPRTVADAETRIKEDLKWAGLHWDEGPDVGGPYGPYKQSERLDIYRDHATKLLDTGRAYRCFCPREKRNLGEAGLHASAGFKSHDCNRVSKDTSDGRAAHGDPFVVRLKLPEYTKRYRDLVFGNVASSKVSPMDADPVLMKSDNWPTYHLACVVDDHLMGITHVVRGSEWIPSVPTHHHLYDAFGWQPPTFGHVGLLTDLNGQKLSKRNFDLDISAFRNMGVLPDALSNFVALLGWSHTQKKDTMDLQELAKNFSTKFTKGDTKVSFDKLWFLQRQHAQRIITSAKTPDDVQSIIQPVLAALKQNCSSWVIPESGTPADQQDRLLQILKSDAPNYKNAGDFVERHKYTFDGPSAEDLISIKSPITVLGHLCHLSNLPEEVKPEVVNSSIVKVVQQVSAILSQEDPSLSTDEKGKRLRAHFSNVVQNTVSQNLREINVSDNEDLFVALKKSWAALLHKYIRWALVADTPGPDSASLITALGPMETLRRFDQAEKVALGQLGSNEMADVEK</sequence>
<dbReference type="HAMAP" id="MF_00022">
    <property type="entry name" value="Glu_tRNA_synth_type1"/>
    <property type="match status" value="1"/>
</dbReference>
<evidence type="ECO:0000313" key="14">
    <source>
        <dbReference type="Proteomes" id="UP000091956"/>
    </source>
</evidence>
<evidence type="ECO:0000256" key="11">
    <source>
        <dbReference type="RuleBase" id="RU363037"/>
    </source>
</evidence>
<keyword evidence="7 11" id="KW-0648">Protein biosynthesis</keyword>
<dbReference type="InterPro" id="IPR049940">
    <property type="entry name" value="GluQ/Sye"/>
</dbReference>
<evidence type="ECO:0000256" key="7">
    <source>
        <dbReference type="ARBA" id="ARBA00022917"/>
    </source>
</evidence>
<keyword evidence="8 11" id="KW-0030">Aminoacyl-tRNA synthetase</keyword>
<keyword evidence="6 11" id="KW-0067">ATP-binding</keyword>
<dbReference type="InterPro" id="IPR014729">
    <property type="entry name" value="Rossmann-like_a/b/a_fold"/>
</dbReference>
<evidence type="ECO:0000256" key="2">
    <source>
        <dbReference type="ARBA" id="ARBA00007894"/>
    </source>
</evidence>
<name>A0A1B8G8B3_9PEZI</name>
<comment type="subcellular location">
    <subcellularLocation>
        <location evidence="1">Mitochondrion</location>
    </subcellularLocation>
</comment>
<dbReference type="CDD" id="cd00808">
    <property type="entry name" value="GluRS_core"/>
    <property type="match status" value="1"/>
</dbReference>
<keyword evidence="5 11" id="KW-0547">Nucleotide-binding</keyword>
<protein>
    <recommendedName>
        <fullName evidence="10">Glutamate--tRNA ligase, mitochondrial</fullName>
        <ecNumber evidence="3">6.1.1.17</ecNumber>
    </recommendedName>
    <alternativeName>
        <fullName evidence="9">Glutamyl-tRNA synthetase</fullName>
    </alternativeName>
</protein>
<evidence type="ECO:0000256" key="4">
    <source>
        <dbReference type="ARBA" id="ARBA00022598"/>
    </source>
</evidence>
<dbReference type="PANTHER" id="PTHR43311">
    <property type="entry name" value="GLUTAMATE--TRNA LIGASE"/>
    <property type="match status" value="1"/>
</dbReference>
<dbReference type="GO" id="GO:0005739">
    <property type="term" value="C:mitochondrion"/>
    <property type="evidence" value="ECO:0007669"/>
    <property type="project" value="UniProtKB-SubCell"/>
</dbReference>
<dbReference type="GO" id="GO:0005524">
    <property type="term" value="F:ATP binding"/>
    <property type="evidence" value="ECO:0007669"/>
    <property type="project" value="UniProtKB-KW"/>
</dbReference>
<evidence type="ECO:0000256" key="1">
    <source>
        <dbReference type="ARBA" id="ARBA00004173"/>
    </source>
</evidence>
<dbReference type="InterPro" id="IPR000924">
    <property type="entry name" value="Glu/Gln-tRNA-synth"/>
</dbReference>
<keyword evidence="14" id="KW-1185">Reference proteome</keyword>
<feature type="domain" description="Glutamyl/glutaminyl-tRNA synthetase class Ib catalytic" evidence="12">
    <location>
        <begin position="47"/>
        <end position="357"/>
    </location>
</feature>
<evidence type="ECO:0000256" key="6">
    <source>
        <dbReference type="ARBA" id="ARBA00022840"/>
    </source>
</evidence>
<evidence type="ECO:0000256" key="5">
    <source>
        <dbReference type="ARBA" id="ARBA00022741"/>
    </source>
</evidence>
<proteinExistence type="inferred from homology"/>
<dbReference type="InterPro" id="IPR004527">
    <property type="entry name" value="Glu-tRNA-ligase_bac/mito"/>
</dbReference>
<dbReference type="STRING" id="342668.A0A1B8G8B3"/>
<comment type="similarity">
    <text evidence="2">Belongs to the class-I aminoacyl-tRNA synthetase family. Glutamate--tRNA ligase type 1 subfamily.</text>
</comment>
<evidence type="ECO:0000256" key="3">
    <source>
        <dbReference type="ARBA" id="ARBA00012835"/>
    </source>
</evidence>
<evidence type="ECO:0000256" key="9">
    <source>
        <dbReference type="ARBA" id="ARBA00030865"/>
    </source>
</evidence>
<dbReference type="GO" id="GO:0004818">
    <property type="term" value="F:glutamate-tRNA ligase activity"/>
    <property type="evidence" value="ECO:0007669"/>
    <property type="project" value="UniProtKB-EC"/>
</dbReference>
<evidence type="ECO:0000256" key="8">
    <source>
        <dbReference type="ARBA" id="ARBA00023146"/>
    </source>
</evidence>
<dbReference type="AlphaFoldDB" id="A0A1B8G8B3"/>
<reference evidence="13 14" key="1">
    <citation type="submission" date="2016-03" db="EMBL/GenBank/DDBJ databases">
        <title>Comparative genomics of Pseudogymnoascus destructans, the fungus causing white-nose syndrome of bats.</title>
        <authorList>
            <person name="Palmer J.M."/>
            <person name="Drees K.P."/>
            <person name="Foster J.T."/>
            <person name="Lindner D.L."/>
        </authorList>
    </citation>
    <scope>NUCLEOTIDE SEQUENCE [LARGE SCALE GENOMIC DNA]</scope>
    <source>
        <strain evidence="13 14">UAMH 10579</strain>
    </source>
</reference>
<dbReference type="PRINTS" id="PR00987">
    <property type="entry name" value="TRNASYNTHGLU"/>
</dbReference>
<dbReference type="GO" id="GO:0006424">
    <property type="term" value="P:glutamyl-tRNA aminoacylation"/>
    <property type="evidence" value="ECO:0007669"/>
    <property type="project" value="InterPro"/>
</dbReference>
<dbReference type="InterPro" id="IPR020058">
    <property type="entry name" value="Glu/Gln-tRNA-synth_Ib_cat-dom"/>
</dbReference>
<reference evidence="14" key="2">
    <citation type="journal article" date="2018" name="Nat. Commun.">
        <title>Extreme sensitivity to ultraviolet light in the fungal pathogen causing white-nose syndrome of bats.</title>
        <authorList>
            <person name="Palmer J.M."/>
            <person name="Drees K.P."/>
            <person name="Foster J.T."/>
            <person name="Lindner D.L."/>
        </authorList>
    </citation>
    <scope>NUCLEOTIDE SEQUENCE [LARGE SCALE GENOMIC DNA]</scope>
    <source>
        <strain evidence="14">UAMH 10579</strain>
    </source>
</reference>